<feature type="domain" description="Lipid/polyisoprenoid-binding YceI-like" evidence="3">
    <location>
        <begin position="66"/>
        <end position="229"/>
    </location>
</feature>
<dbReference type="InterPro" id="IPR036761">
    <property type="entry name" value="TTHA0802/YceI-like_sf"/>
</dbReference>
<evidence type="ECO:0000313" key="5">
    <source>
        <dbReference type="Proteomes" id="UP000711614"/>
    </source>
</evidence>
<reference evidence="4 5" key="1">
    <citation type="submission" date="2021-03" db="EMBL/GenBank/DDBJ databases">
        <title>Sequencing the genomes of 1000 actinobacteria strains.</title>
        <authorList>
            <person name="Klenk H.-P."/>
        </authorList>
    </citation>
    <scope>NUCLEOTIDE SEQUENCE [LARGE SCALE GENOMIC DNA]</scope>
    <source>
        <strain evidence="4 5">DSM 16005</strain>
    </source>
</reference>
<feature type="region of interest" description="Disordered" evidence="2">
    <location>
        <begin position="37"/>
        <end position="58"/>
    </location>
</feature>
<dbReference type="PANTHER" id="PTHR34406:SF1">
    <property type="entry name" value="PROTEIN YCEI"/>
    <property type="match status" value="1"/>
</dbReference>
<dbReference type="SUPFAM" id="SSF101874">
    <property type="entry name" value="YceI-like"/>
    <property type="match status" value="1"/>
</dbReference>
<proteinExistence type="inferred from homology"/>
<gene>
    <name evidence="4" type="ORF">JOF48_003507</name>
</gene>
<comment type="similarity">
    <text evidence="1">Belongs to the UPF0312 family.</text>
</comment>
<sequence>MRKKLILAGVLLVLAVAAVWGGSVIYANVQNSRASSEFTLTPQSPETGGPSAGATASLGPEGLNGTWKVAAGSQAGYRVDEVLNGQNATVVGRTSGVQGEVTIDGTSLTSAKVVVDMNGLVTDSDSRDRQFTSIVKTLDFPTSTFTLTEPVDISAVATGTASVTAKGELTIAGATQAVTASLQAQATAGGVQVSGSIPITFSDFGIDAPNLGFVKVENSGTVEMLLELAK</sequence>
<keyword evidence="5" id="KW-1185">Reference proteome</keyword>
<evidence type="ECO:0000256" key="2">
    <source>
        <dbReference type="SAM" id="MobiDB-lite"/>
    </source>
</evidence>
<accession>A0ABS4Z0Y1</accession>
<dbReference type="SMART" id="SM00867">
    <property type="entry name" value="YceI"/>
    <property type="match status" value="1"/>
</dbReference>
<dbReference type="InterPro" id="IPR007372">
    <property type="entry name" value="Lipid/polyisoprenoid-bd_YceI"/>
</dbReference>
<dbReference type="PANTHER" id="PTHR34406">
    <property type="entry name" value="PROTEIN YCEI"/>
    <property type="match status" value="1"/>
</dbReference>
<comment type="caution">
    <text evidence="4">The sequence shown here is derived from an EMBL/GenBank/DDBJ whole genome shotgun (WGS) entry which is preliminary data.</text>
</comment>
<organism evidence="4 5">
    <name type="scientific">Arthrobacter stackebrandtii</name>
    <dbReference type="NCBI Taxonomy" id="272161"/>
    <lineage>
        <taxon>Bacteria</taxon>
        <taxon>Bacillati</taxon>
        <taxon>Actinomycetota</taxon>
        <taxon>Actinomycetes</taxon>
        <taxon>Micrococcales</taxon>
        <taxon>Micrococcaceae</taxon>
        <taxon>Arthrobacter</taxon>
    </lineage>
</organism>
<dbReference type="Proteomes" id="UP000711614">
    <property type="component" value="Unassembled WGS sequence"/>
</dbReference>
<protein>
    <submittedName>
        <fullName evidence="4">Polyisoprenoid-binding protein YceI</fullName>
    </submittedName>
</protein>
<evidence type="ECO:0000259" key="3">
    <source>
        <dbReference type="SMART" id="SM00867"/>
    </source>
</evidence>
<evidence type="ECO:0000313" key="4">
    <source>
        <dbReference type="EMBL" id="MBP2414708.1"/>
    </source>
</evidence>
<feature type="compositionally biased region" description="Polar residues" evidence="2">
    <location>
        <begin position="37"/>
        <end position="46"/>
    </location>
</feature>
<evidence type="ECO:0000256" key="1">
    <source>
        <dbReference type="ARBA" id="ARBA00008812"/>
    </source>
</evidence>
<dbReference type="RefSeq" id="WP_209682945.1">
    <property type="nucleotide sequence ID" value="NZ_JAGIOI010000001.1"/>
</dbReference>
<dbReference type="Pfam" id="PF04264">
    <property type="entry name" value="YceI"/>
    <property type="match status" value="1"/>
</dbReference>
<name>A0ABS4Z0Y1_9MICC</name>
<dbReference type="EMBL" id="JAGIOI010000001">
    <property type="protein sequence ID" value="MBP2414708.1"/>
    <property type="molecule type" value="Genomic_DNA"/>
</dbReference>
<dbReference type="Gene3D" id="2.40.128.110">
    <property type="entry name" value="Lipid/polyisoprenoid-binding, YceI-like"/>
    <property type="match status" value="1"/>
</dbReference>